<keyword evidence="2" id="KW-1185">Reference proteome</keyword>
<proteinExistence type="predicted"/>
<comment type="caution">
    <text evidence="1">The sequence shown here is derived from an EMBL/GenBank/DDBJ whole genome shotgun (WGS) entry which is preliminary data.</text>
</comment>
<protein>
    <recommendedName>
        <fullName evidence="3">Integrase catalytic domain-containing protein</fullName>
    </recommendedName>
</protein>
<reference evidence="1" key="2">
    <citation type="submission" date="2020-11" db="EMBL/GenBank/DDBJ databases">
        <authorList>
            <person name="McCartney M.A."/>
            <person name="Auch B."/>
            <person name="Kono T."/>
            <person name="Mallez S."/>
            <person name="Becker A."/>
            <person name="Gohl D.M."/>
            <person name="Silverstein K.A.T."/>
            <person name="Koren S."/>
            <person name="Bechman K.B."/>
            <person name="Herman A."/>
            <person name="Abrahante J.E."/>
            <person name="Garbe J."/>
        </authorList>
    </citation>
    <scope>NUCLEOTIDE SEQUENCE</scope>
    <source>
        <strain evidence="1">Duluth1</strain>
        <tissue evidence="1">Whole animal</tissue>
    </source>
</reference>
<evidence type="ECO:0008006" key="3">
    <source>
        <dbReference type="Google" id="ProtNLM"/>
    </source>
</evidence>
<dbReference type="EMBL" id="JAIWYP010000016">
    <property type="protein sequence ID" value="KAH3698518.1"/>
    <property type="molecule type" value="Genomic_DNA"/>
</dbReference>
<organism evidence="1 2">
    <name type="scientific">Dreissena polymorpha</name>
    <name type="common">Zebra mussel</name>
    <name type="synonym">Mytilus polymorpha</name>
    <dbReference type="NCBI Taxonomy" id="45954"/>
    <lineage>
        <taxon>Eukaryota</taxon>
        <taxon>Metazoa</taxon>
        <taxon>Spiralia</taxon>
        <taxon>Lophotrochozoa</taxon>
        <taxon>Mollusca</taxon>
        <taxon>Bivalvia</taxon>
        <taxon>Autobranchia</taxon>
        <taxon>Heteroconchia</taxon>
        <taxon>Euheterodonta</taxon>
        <taxon>Imparidentia</taxon>
        <taxon>Neoheterodontei</taxon>
        <taxon>Myida</taxon>
        <taxon>Dreissenoidea</taxon>
        <taxon>Dreissenidae</taxon>
        <taxon>Dreissena</taxon>
    </lineage>
</organism>
<dbReference type="Proteomes" id="UP000828390">
    <property type="component" value="Unassembled WGS sequence"/>
</dbReference>
<reference evidence="1" key="1">
    <citation type="journal article" date="2019" name="bioRxiv">
        <title>The Genome of the Zebra Mussel, Dreissena polymorpha: A Resource for Invasive Species Research.</title>
        <authorList>
            <person name="McCartney M.A."/>
            <person name="Auch B."/>
            <person name="Kono T."/>
            <person name="Mallez S."/>
            <person name="Zhang Y."/>
            <person name="Obille A."/>
            <person name="Becker A."/>
            <person name="Abrahante J.E."/>
            <person name="Garbe J."/>
            <person name="Badalamenti J.P."/>
            <person name="Herman A."/>
            <person name="Mangelson H."/>
            <person name="Liachko I."/>
            <person name="Sullivan S."/>
            <person name="Sone E.D."/>
            <person name="Koren S."/>
            <person name="Silverstein K.A.T."/>
            <person name="Beckman K.B."/>
            <person name="Gohl D.M."/>
        </authorList>
    </citation>
    <scope>NUCLEOTIDE SEQUENCE</scope>
    <source>
        <strain evidence="1">Duluth1</strain>
        <tissue evidence="1">Whole animal</tissue>
    </source>
</reference>
<name>A0A9D3YDF2_DREPO</name>
<accession>A0A9D3YDF2</accession>
<evidence type="ECO:0000313" key="2">
    <source>
        <dbReference type="Proteomes" id="UP000828390"/>
    </source>
</evidence>
<gene>
    <name evidence="1" type="ORF">DPMN_086043</name>
</gene>
<dbReference type="AlphaFoldDB" id="A0A9D3YDF2"/>
<sequence length="71" mass="8184">MMISDNGTTFVGAANQIKNLFASERIHTELSRRGTEWRFIIKRAPWYGGWLGAFDWGNENVHQESARTLSR</sequence>
<evidence type="ECO:0000313" key="1">
    <source>
        <dbReference type="EMBL" id="KAH3698518.1"/>
    </source>
</evidence>